<evidence type="ECO:0000313" key="2">
    <source>
        <dbReference type="EMBL" id="PIT90942.1"/>
    </source>
</evidence>
<evidence type="ECO:0000313" key="3">
    <source>
        <dbReference type="Proteomes" id="UP000228809"/>
    </source>
</evidence>
<organism evidence="2 3">
    <name type="scientific">Candidatus Kaiserbacteria bacterium CG10_big_fil_rev_8_21_14_0_10_49_17</name>
    <dbReference type="NCBI Taxonomy" id="1974609"/>
    <lineage>
        <taxon>Bacteria</taxon>
        <taxon>Candidatus Kaiseribacteriota</taxon>
    </lineage>
</organism>
<reference evidence="3" key="1">
    <citation type="submission" date="2017-09" db="EMBL/GenBank/DDBJ databases">
        <title>Depth-based differentiation of microbial function through sediment-hosted aquifers and enrichment of novel symbionts in the deep terrestrial subsurface.</title>
        <authorList>
            <person name="Probst A.J."/>
            <person name="Ladd B."/>
            <person name="Jarett J.K."/>
            <person name="Geller-Mcgrath D.E."/>
            <person name="Sieber C.M.K."/>
            <person name="Emerson J.B."/>
            <person name="Anantharaman K."/>
            <person name="Thomas B.C."/>
            <person name="Malmstrom R."/>
            <person name="Stieglmeier M."/>
            <person name="Klingl A."/>
            <person name="Woyke T."/>
            <person name="Ryan C.M."/>
            <person name="Banfield J.F."/>
        </authorList>
    </citation>
    <scope>NUCLEOTIDE SEQUENCE [LARGE SCALE GENOMIC DNA]</scope>
</reference>
<gene>
    <name evidence="2" type="ORF">COU17_03235</name>
</gene>
<keyword evidence="1" id="KW-0812">Transmembrane</keyword>
<evidence type="ECO:0000256" key="1">
    <source>
        <dbReference type="SAM" id="Phobius"/>
    </source>
</evidence>
<keyword evidence="1" id="KW-1133">Transmembrane helix</keyword>
<sequence length="253" mass="28035">MSWAAARRGQYIFGIFLVFSIPIGIAAFFLWYTPPTCFDGKINQGEVAIDRGGPCELLADSQTADATVLFARPFEVVPGVWSALAHVDNPNFEAAAYKVPYAFKLVDEDGILVAERQGTMTITPNGVTPVFEGGIRSGERRVAQAFFELLEDPVWLARKSAANHVTVRERELLTDGTVRLTATIENLTLNDITKLVVVVSLFDLEDNALAASKTVIERLAARGKEQVIFTWPRPFPREVGRFEIQPIVIPEKR</sequence>
<dbReference type="AlphaFoldDB" id="A0A2M6WDT2"/>
<protein>
    <submittedName>
        <fullName evidence="2">Uncharacterized protein</fullName>
    </submittedName>
</protein>
<proteinExistence type="predicted"/>
<name>A0A2M6WDT2_9BACT</name>
<dbReference type="EMBL" id="PFBJ01000018">
    <property type="protein sequence ID" value="PIT90942.1"/>
    <property type="molecule type" value="Genomic_DNA"/>
</dbReference>
<accession>A0A2M6WDT2</accession>
<dbReference type="Proteomes" id="UP000228809">
    <property type="component" value="Unassembled WGS sequence"/>
</dbReference>
<keyword evidence="1" id="KW-0472">Membrane</keyword>
<feature type="transmembrane region" description="Helical" evidence="1">
    <location>
        <begin position="12"/>
        <end position="32"/>
    </location>
</feature>
<comment type="caution">
    <text evidence="2">The sequence shown here is derived from an EMBL/GenBank/DDBJ whole genome shotgun (WGS) entry which is preliminary data.</text>
</comment>